<dbReference type="SUPFAM" id="SSF52374">
    <property type="entry name" value="Nucleotidylyl transferase"/>
    <property type="match status" value="1"/>
</dbReference>
<dbReference type="PANTHER" id="PTHR43326:SF1">
    <property type="entry name" value="METHIONINE--TRNA LIGASE, MITOCHONDRIAL"/>
    <property type="match status" value="1"/>
</dbReference>
<dbReference type="Gene3D" id="3.40.50.620">
    <property type="entry name" value="HUPs"/>
    <property type="match status" value="1"/>
</dbReference>
<dbReference type="InterPro" id="IPR036465">
    <property type="entry name" value="vWFA_dom_sf"/>
</dbReference>
<dbReference type="WBParaSite" id="TCLT_0000587201-mRNA-1">
    <property type="protein sequence ID" value="TCLT_0000587201-mRNA-1"/>
    <property type="gene ID" value="TCLT_0000587201"/>
</dbReference>
<dbReference type="GO" id="GO:0042162">
    <property type="term" value="F:telomeric DNA binding"/>
    <property type="evidence" value="ECO:0007669"/>
    <property type="project" value="InterPro"/>
</dbReference>
<keyword evidence="21" id="KW-1185">Reference proteome</keyword>
<evidence type="ECO:0000256" key="6">
    <source>
        <dbReference type="ARBA" id="ARBA00022763"/>
    </source>
</evidence>
<dbReference type="GO" id="GO:0043564">
    <property type="term" value="C:Ku70:Ku80 complex"/>
    <property type="evidence" value="ECO:0007669"/>
    <property type="project" value="InterPro"/>
</dbReference>
<dbReference type="SUPFAM" id="SSF100939">
    <property type="entry name" value="SPOC domain-like"/>
    <property type="match status" value="1"/>
</dbReference>
<dbReference type="InterPro" id="IPR015413">
    <property type="entry name" value="Methionyl/Leucyl_tRNA_Synth"/>
</dbReference>
<evidence type="ECO:0000313" key="20">
    <source>
        <dbReference type="EMBL" id="VDN03152.1"/>
    </source>
</evidence>
<reference evidence="22" key="1">
    <citation type="submission" date="2017-02" db="UniProtKB">
        <authorList>
            <consortium name="WormBaseParasite"/>
        </authorList>
    </citation>
    <scope>IDENTIFICATION</scope>
</reference>
<dbReference type="Pfam" id="PF02735">
    <property type="entry name" value="Ku"/>
    <property type="match status" value="1"/>
</dbReference>
<dbReference type="AlphaFoldDB" id="A0A0N5CZF5"/>
<keyword evidence="4 18" id="KW-0436">Ligase</keyword>
<evidence type="ECO:0000256" key="5">
    <source>
        <dbReference type="ARBA" id="ARBA00022741"/>
    </source>
</evidence>
<dbReference type="InterPro" id="IPR016194">
    <property type="entry name" value="SPOC-like_C_dom_sf"/>
</dbReference>
<evidence type="ECO:0000313" key="21">
    <source>
        <dbReference type="Proteomes" id="UP000276776"/>
    </source>
</evidence>
<comment type="subcellular location">
    <subcellularLocation>
        <location evidence="1">Nucleus</location>
    </subcellularLocation>
</comment>
<sequence>MISSFKKFFAIKGLEVASKKLKHFITTPIFYTNGRPHIGHLYTLLLADVLNRWELLKKGGDNESLFITGTDEHGLKIQQAANAVGCSPQKYCDDISNEFRNLLREFDVQPNDFIRTTEARHKNVVQFVWHELEKRGQLKRQYYEGWYSTTDECFYASDEVERLNGQTLMVSKMTGTVVEWAQEENYIFPISKYKNAIKIWLSDNALSSDIIRPKVYLTEALRQADAIEDNLSLSRDRKRVTWGIAVPNDENQTIYVWLDALMNYLTGSGIFSNSRERNWPPTCQIIGKDIMKFHIVIWPALLLAMDLPLPKRIFVHGHWLIDGIKMSKSFGNVVDPFIASKLLGKEGLRYFLLRQGTPQSDANFMVRKAVDVINADLVNNMGNLLQRSLFAKFNLTQIYPAFHRDVFQDDLFELGEPLVDSINCLPDLYKEQCDKLMTYKALELLMDVMKQTNRFFQHYEPWNQINDKKVSSLLYVCCEALRVCGILMQPILPHYSHQLLNRLGIQIRERNLSNANFFADSKYSGLPLGEYEGPIMKRILWKSADSSQKLNSFHNANYIINTFVIYLFFRFLKKMSGDEILLRKRVKKTPHECTVILIDVGANMNLEQNGISAMQLAKDSVEWIITRKVYLILCYILMQLVELTVTMKNLFKIFSESSDQFTLVLFGSEETQNPLTLDQHIFFCEEEMQQAKIDWLRFIDKEIKPSKSVRGNYMAALIVGLEYMRTQLESCPECNIIVRNILLITNLNGCDENPDKEYIEAAINGIKALEINFSIIGPSLEQPTRKLKKEIFVNEYSAVREKGMLQLTTPEIESAVHAITAIVQQTDGTIYSFAEALPVLQRFVPRKLNLRGQRFYLELGTDVKLPLQLYKKIQIADFKLAMAKYAPSSDTQLRRKTVYEKLGGSEEVADAVQSVVTGAEDHTNYLSQSRASKSLGKEDIVKGYKFGTTIIPYNDEDQKEFGWKSENRCLKLIQFAKRTEILEHYLMDGGVFYCIPPAHDKDACIALSALVNAMIIEKSVALARFVYNAASHPRIMALFPRKSKKGVDMMVGIYLPFYEDFRGLDFPALEDFRSKPTHDHLNAMNAFMKAMDLTKAFYEVETGQFREVLRPRDVPNPMLQYVCKAMKHRALYPNTPLPIVDDKLLGDLLQPNVSLLKRAEEALSYLKASFPLLESPKKKRHIKEEDEILPSPEK</sequence>
<dbReference type="Pfam" id="PF09334">
    <property type="entry name" value="tRNA-synt_1g"/>
    <property type="match status" value="1"/>
</dbReference>
<evidence type="ECO:0000256" key="7">
    <source>
        <dbReference type="ARBA" id="ARBA00022801"/>
    </source>
</evidence>
<dbReference type="GO" id="GO:0003684">
    <property type="term" value="F:damaged DNA binding"/>
    <property type="evidence" value="ECO:0007669"/>
    <property type="project" value="InterPro"/>
</dbReference>
<accession>A0A0N5CZF5</accession>
<keyword evidence="14" id="KW-0234">DNA repair</keyword>
<evidence type="ECO:0000256" key="10">
    <source>
        <dbReference type="ARBA" id="ARBA00022917"/>
    </source>
</evidence>
<dbReference type="CDD" id="cd00814">
    <property type="entry name" value="MetRS_core"/>
    <property type="match status" value="1"/>
</dbReference>
<evidence type="ECO:0000256" key="3">
    <source>
        <dbReference type="ARBA" id="ARBA00012838"/>
    </source>
</evidence>
<dbReference type="GO" id="GO:0006310">
    <property type="term" value="P:DNA recombination"/>
    <property type="evidence" value="ECO:0007669"/>
    <property type="project" value="UniProtKB-KW"/>
</dbReference>
<dbReference type="GO" id="GO:0016787">
    <property type="term" value="F:hydrolase activity"/>
    <property type="evidence" value="ECO:0007669"/>
    <property type="project" value="UniProtKB-KW"/>
</dbReference>
<keyword evidence="12 18" id="KW-0030">Aminoacyl-tRNA synthetase</keyword>
<dbReference type="EC" id="6.1.1.10" evidence="3"/>
<evidence type="ECO:0000256" key="1">
    <source>
        <dbReference type="ARBA" id="ARBA00004123"/>
    </source>
</evidence>
<dbReference type="Gene3D" id="2.40.290.10">
    <property type="match status" value="1"/>
</dbReference>
<keyword evidence="7" id="KW-0378">Hydrolase</keyword>
<comment type="similarity">
    <text evidence="2">Belongs to the ku80 family.</text>
</comment>
<evidence type="ECO:0000256" key="12">
    <source>
        <dbReference type="ARBA" id="ARBA00023146"/>
    </source>
</evidence>
<reference evidence="20 21" key="2">
    <citation type="submission" date="2018-11" db="EMBL/GenBank/DDBJ databases">
        <authorList>
            <consortium name="Pathogen Informatics"/>
        </authorList>
    </citation>
    <scope>NUCLEOTIDE SEQUENCE [LARGE SCALE GENOMIC DNA]</scope>
</reference>
<keyword evidence="9 18" id="KW-0067">ATP-binding</keyword>
<evidence type="ECO:0000256" key="9">
    <source>
        <dbReference type="ARBA" id="ARBA00022840"/>
    </source>
</evidence>
<name>A0A0N5CZF5_THECL</name>
<evidence type="ECO:0000256" key="18">
    <source>
        <dbReference type="RuleBase" id="RU363039"/>
    </source>
</evidence>
<keyword evidence="15" id="KW-0539">Nucleus</keyword>
<evidence type="ECO:0000259" key="19">
    <source>
        <dbReference type="SMART" id="SM00559"/>
    </source>
</evidence>
<dbReference type="Gene3D" id="1.10.730.10">
    <property type="entry name" value="Isoleucyl-tRNA Synthetase, Domain 1"/>
    <property type="match status" value="1"/>
</dbReference>
<dbReference type="Proteomes" id="UP000276776">
    <property type="component" value="Unassembled WGS sequence"/>
</dbReference>
<keyword evidence="13" id="KW-0233">DNA recombination</keyword>
<evidence type="ECO:0000256" key="17">
    <source>
        <dbReference type="ARBA" id="ARBA00030331"/>
    </source>
</evidence>
<dbReference type="InterPro" id="IPR009080">
    <property type="entry name" value="tRNAsynth_Ia_anticodon-bd"/>
</dbReference>
<keyword evidence="6" id="KW-0227">DNA damage</keyword>
<dbReference type="GO" id="GO:0004825">
    <property type="term" value="F:methionine-tRNA ligase activity"/>
    <property type="evidence" value="ECO:0007669"/>
    <property type="project" value="UniProtKB-EC"/>
</dbReference>
<dbReference type="SUPFAM" id="SSF47323">
    <property type="entry name" value="Anticodon-binding domain of a subclass of class I aminoacyl-tRNA synthetases"/>
    <property type="match status" value="1"/>
</dbReference>
<keyword evidence="10 18" id="KW-0648">Protein biosynthesis</keyword>
<dbReference type="InterPro" id="IPR006164">
    <property type="entry name" value="DNA_bd_Ku70/Ku80"/>
</dbReference>
<dbReference type="GO" id="GO:0006303">
    <property type="term" value="P:double-strand break repair via nonhomologous end joining"/>
    <property type="evidence" value="ECO:0007669"/>
    <property type="project" value="InterPro"/>
</dbReference>
<proteinExistence type="inferred from homology"/>
<evidence type="ECO:0000256" key="8">
    <source>
        <dbReference type="ARBA" id="ARBA00022806"/>
    </source>
</evidence>
<evidence type="ECO:0000256" key="13">
    <source>
        <dbReference type="ARBA" id="ARBA00023172"/>
    </source>
</evidence>
<feature type="domain" description="Ku" evidence="19">
    <location>
        <begin position="932"/>
        <end position="1072"/>
    </location>
</feature>
<dbReference type="Gene3D" id="3.40.50.410">
    <property type="entry name" value="von Willebrand factor, type A domain"/>
    <property type="match status" value="1"/>
</dbReference>
<keyword evidence="11" id="KW-0238">DNA-binding</keyword>
<dbReference type="InterPro" id="IPR014729">
    <property type="entry name" value="Rossmann-like_a/b/a_fold"/>
</dbReference>
<dbReference type="CDD" id="cd00873">
    <property type="entry name" value="KU80"/>
    <property type="match status" value="1"/>
</dbReference>
<dbReference type="InterPro" id="IPR014758">
    <property type="entry name" value="Met-tRNA_synth"/>
</dbReference>
<dbReference type="EMBL" id="UYYF01004369">
    <property type="protein sequence ID" value="VDN03152.1"/>
    <property type="molecule type" value="Genomic_DNA"/>
</dbReference>
<dbReference type="GO" id="GO:0006431">
    <property type="term" value="P:methionyl-tRNA aminoacylation"/>
    <property type="evidence" value="ECO:0007669"/>
    <property type="project" value="InterPro"/>
</dbReference>
<dbReference type="InterPro" id="IPR024193">
    <property type="entry name" value="Ku80"/>
</dbReference>
<dbReference type="SMART" id="SM00559">
    <property type="entry name" value="Ku78"/>
    <property type="match status" value="1"/>
</dbReference>
<dbReference type="PRINTS" id="PR01041">
    <property type="entry name" value="TRNASYNTHMET"/>
</dbReference>
<evidence type="ECO:0000256" key="4">
    <source>
        <dbReference type="ARBA" id="ARBA00022598"/>
    </source>
</evidence>
<dbReference type="Gene3D" id="1.10.1600.10">
    <property type="match status" value="1"/>
</dbReference>
<evidence type="ECO:0000256" key="14">
    <source>
        <dbReference type="ARBA" id="ARBA00023204"/>
    </source>
</evidence>
<dbReference type="GO" id="GO:0004386">
    <property type="term" value="F:helicase activity"/>
    <property type="evidence" value="ECO:0007669"/>
    <property type="project" value="UniProtKB-KW"/>
</dbReference>
<dbReference type="OMA" id="NANFFAD"/>
<evidence type="ECO:0000256" key="11">
    <source>
        <dbReference type="ARBA" id="ARBA00023125"/>
    </source>
</evidence>
<evidence type="ECO:0000256" key="16">
    <source>
        <dbReference type="ARBA" id="ARBA00026124"/>
    </source>
</evidence>
<dbReference type="Gene3D" id="2.170.220.10">
    <property type="match status" value="1"/>
</dbReference>
<comment type="similarity">
    <text evidence="18">Belongs to the class-I aminoacyl-tRNA synthetase family.</text>
</comment>
<protein>
    <recommendedName>
        <fullName evidence="16">Methionine--tRNA ligase, mitochondrial</fullName>
        <ecNumber evidence="3">6.1.1.10</ecNumber>
    </recommendedName>
    <alternativeName>
        <fullName evidence="17">Mitochondrial methionyl-tRNA synthetase</fullName>
    </alternativeName>
</protein>
<dbReference type="NCBIfam" id="TIGR00398">
    <property type="entry name" value="metG"/>
    <property type="match status" value="1"/>
</dbReference>
<keyword evidence="8" id="KW-0347">Helicase</keyword>
<organism evidence="22">
    <name type="scientific">Thelazia callipaeda</name>
    <name type="common">Oriental eyeworm</name>
    <name type="synonym">Parasitic nematode</name>
    <dbReference type="NCBI Taxonomy" id="103827"/>
    <lineage>
        <taxon>Eukaryota</taxon>
        <taxon>Metazoa</taxon>
        <taxon>Ecdysozoa</taxon>
        <taxon>Nematoda</taxon>
        <taxon>Chromadorea</taxon>
        <taxon>Rhabditida</taxon>
        <taxon>Spirurina</taxon>
        <taxon>Spiruromorpha</taxon>
        <taxon>Thelazioidea</taxon>
        <taxon>Thelaziidae</taxon>
        <taxon>Thelazia</taxon>
    </lineage>
</organism>
<dbReference type="InterPro" id="IPR023457">
    <property type="entry name" value="Met-tRNA_synth_2"/>
</dbReference>
<evidence type="ECO:0000313" key="22">
    <source>
        <dbReference type="WBParaSite" id="TCLT_0000587201-mRNA-1"/>
    </source>
</evidence>
<dbReference type="OrthoDB" id="5844513at2759"/>
<evidence type="ECO:0000256" key="2">
    <source>
        <dbReference type="ARBA" id="ARBA00007726"/>
    </source>
</evidence>
<dbReference type="STRING" id="103827.A0A0N5CZF5"/>
<dbReference type="SUPFAM" id="SSF53300">
    <property type="entry name" value="vWA-like"/>
    <property type="match status" value="1"/>
</dbReference>
<gene>
    <name evidence="20" type="ORF">TCLT_LOCUS5861</name>
</gene>
<dbReference type="PANTHER" id="PTHR43326">
    <property type="entry name" value="METHIONYL-TRNA SYNTHETASE"/>
    <property type="match status" value="1"/>
</dbReference>
<keyword evidence="5 18" id="KW-0547">Nucleotide-binding</keyword>
<evidence type="ECO:0000256" key="15">
    <source>
        <dbReference type="ARBA" id="ARBA00023242"/>
    </source>
</evidence>
<dbReference type="InterPro" id="IPR033911">
    <property type="entry name" value="MetRS_core"/>
</dbReference>
<dbReference type="GO" id="GO:0005524">
    <property type="term" value="F:ATP binding"/>
    <property type="evidence" value="ECO:0007669"/>
    <property type="project" value="UniProtKB-KW"/>
</dbReference>
<dbReference type="GO" id="GO:0000723">
    <property type="term" value="P:telomere maintenance"/>
    <property type="evidence" value="ECO:0007669"/>
    <property type="project" value="InterPro"/>
</dbReference>